<dbReference type="Gene3D" id="1.20.1250.20">
    <property type="entry name" value="MFS general substrate transporter like domains"/>
    <property type="match status" value="1"/>
</dbReference>
<feature type="transmembrane region" description="Helical" evidence="6">
    <location>
        <begin position="243"/>
        <end position="265"/>
    </location>
</feature>
<dbReference type="RefSeq" id="WP_137095848.1">
    <property type="nucleotide sequence ID" value="NZ_SWMS01000011.1"/>
</dbReference>
<feature type="transmembrane region" description="Helical" evidence="6">
    <location>
        <begin position="360"/>
        <end position="383"/>
    </location>
</feature>
<dbReference type="InterPro" id="IPR011701">
    <property type="entry name" value="MFS"/>
</dbReference>
<sequence length="394" mass="38510">MKSRYALARYLLGATVARTGDELSGPALLVLGLAATGSIETGSALLTGLTISAAVGGPLLGAVLDRSRRPGMLLAAALGCYAGGLAIVLAGVGTVATPLVVAVALGAGLLNPALSGGWTAQLPRLVDTRTLPRANGLDAMTFGGASLAGPALAGVLASAFGAPVALVAAIVLVAAAIPAALALPSQQPAPRTRLLHDLLAGIRAIGASRSLLRATATSVVSFAGFGMLLVATPLLGEQRFGDAGLGALLLSVLAATALLANAVLARAPRLLARPDRAVLASTALLGAGMLLATVPGPAVLVVAAAAVAGLGEGPQLTALFAIRHREAPDGLRARIFTTGASLKITGLAAGSALAGPVAAASPTACLLTAAGFQALAALTYVSIPVRKPSPARAV</sequence>
<evidence type="ECO:0000256" key="2">
    <source>
        <dbReference type="ARBA" id="ARBA00022475"/>
    </source>
</evidence>
<evidence type="ECO:0000256" key="3">
    <source>
        <dbReference type="ARBA" id="ARBA00022692"/>
    </source>
</evidence>
<keyword evidence="2" id="KW-1003">Cell membrane</keyword>
<proteinExistence type="predicted"/>
<name>A0ABY2S1L2_9PSEU</name>
<feature type="transmembrane region" description="Helical" evidence="6">
    <location>
        <begin position="300"/>
        <end position="322"/>
    </location>
</feature>
<feature type="transmembrane region" description="Helical" evidence="6">
    <location>
        <begin position="139"/>
        <end position="158"/>
    </location>
</feature>
<feature type="transmembrane region" description="Helical" evidence="6">
    <location>
        <begin position="277"/>
        <end position="294"/>
    </location>
</feature>
<dbReference type="PANTHER" id="PTHR23513">
    <property type="entry name" value="INTEGRAL MEMBRANE EFFLUX PROTEIN-RELATED"/>
    <property type="match status" value="1"/>
</dbReference>
<dbReference type="EMBL" id="SWMS01000011">
    <property type="protein sequence ID" value="TKG69112.1"/>
    <property type="molecule type" value="Genomic_DNA"/>
</dbReference>
<feature type="transmembrane region" description="Helical" evidence="6">
    <location>
        <begin position="71"/>
        <end position="93"/>
    </location>
</feature>
<feature type="transmembrane region" description="Helical" evidence="6">
    <location>
        <begin position="334"/>
        <end position="354"/>
    </location>
</feature>
<keyword evidence="4 6" id="KW-1133">Transmembrane helix</keyword>
<comment type="subcellular location">
    <subcellularLocation>
        <location evidence="1">Cell membrane</location>
        <topology evidence="1">Multi-pass membrane protein</topology>
    </subcellularLocation>
</comment>
<evidence type="ECO:0000256" key="4">
    <source>
        <dbReference type="ARBA" id="ARBA00022989"/>
    </source>
</evidence>
<evidence type="ECO:0000256" key="6">
    <source>
        <dbReference type="SAM" id="Phobius"/>
    </source>
</evidence>
<feature type="transmembrane region" description="Helical" evidence="6">
    <location>
        <begin position="164"/>
        <end position="183"/>
    </location>
</feature>
<dbReference type="InterPro" id="IPR036259">
    <property type="entry name" value="MFS_trans_sf"/>
</dbReference>
<gene>
    <name evidence="7" type="ORF">FCN18_20150</name>
</gene>
<comment type="caution">
    <text evidence="7">The sequence shown here is derived from an EMBL/GenBank/DDBJ whole genome shotgun (WGS) entry which is preliminary data.</text>
</comment>
<evidence type="ECO:0000256" key="5">
    <source>
        <dbReference type="ARBA" id="ARBA00023136"/>
    </source>
</evidence>
<dbReference type="Pfam" id="PF07690">
    <property type="entry name" value="MFS_1"/>
    <property type="match status" value="1"/>
</dbReference>
<accession>A0ABY2S1L2</accession>
<dbReference type="Proteomes" id="UP000309992">
    <property type="component" value="Unassembled WGS sequence"/>
</dbReference>
<dbReference type="SUPFAM" id="SSF103473">
    <property type="entry name" value="MFS general substrate transporter"/>
    <property type="match status" value="1"/>
</dbReference>
<dbReference type="PANTHER" id="PTHR23513:SF11">
    <property type="entry name" value="STAPHYLOFERRIN A TRANSPORTER"/>
    <property type="match status" value="1"/>
</dbReference>
<feature type="transmembrane region" description="Helical" evidence="6">
    <location>
        <begin position="99"/>
        <end position="118"/>
    </location>
</feature>
<keyword evidence="5 6" id="KW-0472">Membrane</keyword>
<evidence type="ECO:0000313" key="7">
    <source>
        <dbReference type="EMBL" id="TKG69112.1"/>
    </source>
</evidence>
<keyword evidence="8" id="KW-1185">Reference proteome</keyword>
<evidence type="ECO:0000313" key="8">
    <source>
        <dbReference type="Proteomes" id="UP000309992"/>
    </source>
</evidence>
<feature type="transmembrane region" description="Helical" evidence="6">
    <location>
        <begin position="211"/>
        <end position="231"/>
    </location>
</feature>
<organism evidence="7 8">
    <name type="scientific">Prauserella endophytica</name>
    <dbReference type="NCBI Taxonomy" id="1592324"/>
    <lineage>
        <taxon>Bacteria</taxon>
        <taxon>Bacillati</taxon>
        <taxon>Actinomycetota</taxon>
        <taxon>Actinomycetes</taxon>
        <taxon>Pseudonocardiales</taxon>
        <taxon>Pseudonocardiaceae</taxon>
        <taxon>Prauserella</taxon>
        <taxon>Prauserella coralliicola group</taxon>
    </lineage>
</organism>
<protein>
    <submittedName>
        <fullName evidence="7">MFS transporter</fullName>
    </submittedName>
</protein>
<keyword evidence="3 6" id="KW-0812">Transmembrane</keyword>
<evidence type="ECO:0000256" key="1">
    <source>
        <dbReference type="ARBA" id="ARBA00004651"/>
    </source>
</evidence>
<reference evidence="7 8" key="1">
    <citation type="journal article" date="2015" name="Antonie Van Leeuwenhoek">
        <title>Prauserella endophytica sp. nov., an endophytic actinobacterium isolated from Tamarix taklamakanensis.</title>
        <authorList>
            <person name="Liu J.M."/>
            <person name="Habden X."/>
            <person name="Guo L."/>
            <person name="Tuo L."/>
            <person name="Jiang Z.K."/>
            <person name="Liu S.W."/>
            <person name="Liu X.F."/>
            <person name="Chen L."/>
            <person name="Li R.F."/>
            <person name="Zhang Y.Q."/>
            <person name="Sun C.H."/>
        </authorList>
    </citation>
    <scope>NUCLEOTIDE SEQUENCE [LARGE SCALE GENOMIC DNA]</scope>
    <source>
        <strain evidence="7 8">CGMCC 4.7182</strain>
    </source>
</reference>